<dbReference type="GO" id="GO:0050482">
    <property type="term" value="P:arachidonate secretion"/>
    <property type="evidence" value="ECO:0007669"/>
    <property type="project" value="InterPro"/>
</dbReference>
<feature type="chain" id="PRO_5032321843" description="Phospholipase A2" evidence="1">
    <location>
        <begin position="32"/>
        <end position="176"/>
    </location>
</feature>
<comment type="caution">
    <text evidence="2">The sequence shown here is derived from an EMBL/GenBank/DDBJ whole genome shotgun (WGS) entry which is preliminary data.</text>
</comment>
<evidence type="ECO:0000256" key="1">
    <source>
        <dbReference type="SAM" id="SignalP"/>
    </source>
</evidence>
<dbReference type="InterPro" id="IPR015141">
    <property type="entry name" value="PLipase_A2_prok/fun"/>
</dbReference>
<keyword evidence="3" id="KW-1185">Reference proteome</keyword>
<dbReference type="RefSeq" id="WP_179642134.1">
    <property type="nucleotide sequence ID" value="NZ_BAAAYY010000024.1"/>
</dbReference>
<proteinExistence type="predicted"/>
<protein>
    <recommendedName>
        <fullName evidence="4">Phospholipase A2</fullName>
    </recommendedName>
</protein>
<dbReference type="GO" id="GO:0006644">
    <property type="term" value="P:phospholipid metabolic process"/>
    <property type="evidence" value="ECO:0007669"/>
    <property type="project" value="InterPro"/>
</dbReference>
<name>A0A852TV39_9ACTN</name>
<dbReference type="Gene3D" id="1.20.90.10">
    <property type="entry name" value="Phospholipase A2 domain"/>
    <property type="match status" value="1"/>
</dbReference>
<sequence length="176" mass="19409">MRLPARRFVQALISVLAAGLLTLLGAGAAHASLPPQELRAVTDGYLYDISLADFSATRAQQPHADQLDWSSDACSWSPDEPIGYSFTSSCHRHDFGYRNYKLQVRFNETTRLRIDDNFRDDMYSVCGGDSLCRGVANIYYSAVRRFGASSASTAEALSRADAQDRAEAYVAQRRAG</sequence>
<accession>A0A852TV39</accession>
<reference evidence="2 3" key="1">
    <citation type="submission" date="2020-07" db="EMBL/GenBank/DDBJ databases">
        <title>Sequencing the genomes of 1000 actinobacteria strains.</title>
        <authorList>
            <person name="Klenk H.-P."/>
        </authorList>
    </citation>
    <scope>NUCLEOTIDE SEQUENCE [LARGE SCALE GENOMIC DNA]</scope>
    <source>
        <strain evidence="2 3">CXB654</strain>
    </source>
</reference>
<dbReference type="EMBL" id="JACCCC010000001">
    <property type="protein sequence ID" value="NYE45964.1"/>
    <property type="molecule type" value="Genomic_DNA"/>
</dbReference>
<evidence type="ECO:0000313" key="3">
    <source>
        <dbReference type="Proteomes" id="UP000589036"/>
    </source>
</evidence>
<dbReference type="AlphaFoldDB" id="A0A852TV39"/>
<dbReference type="GO" id="GO:0004623">
    <property type="term" value="F:phospholipase A2 activity"/>
    <property type="evidence" value="ECO:0007669"/>
    <property type="project" value="InterPro"/>
</dbReference>
<organism evidence="2 3">
    <name type="scientific">Spinactinospora alkalitolerans</name>
    <dbReference type="NCBI Taxonomy" id="687207"/>
    <lineage>
        <taxon>Bacteria</taxon>
        <taxon>Bacillati</taxon>
        <taxon>Actinomycetota</taxon>
        <taxon>Actinomycetes</taxon>
        <taxon>Streptosporangiales</taxon>
        <taxon>Nocardiopsidaceae</taxon>
        <taxon>Spinactinospora</taxon>
    </lineage>
</organism>
<evidence type="ECO:0000313" key="2">
    <source>
        <dbReference type="EMBL" id="NYE45964.1"/>
    </source>
</evidence>
<gene>
    <name evidence="2" type="ORF">HDA32_001084</name>
</gene>
<dbReference type="InterPro" id="IPR036444">
    <property type="entry name" value="PLipase_A2_dom_sf"/>
</dbReference>
<keyword evidence="1" id="KW-0732">Signal</keyword>
<evidence type="ECO:0008006" key="4">
    <source>
        <dbReference type="Google" id="ProtNLM"/>
    </source>
</evidence>
<dbReference type="SUPFAM" id="SSF48619">
    <property type="entry name" value="Phospholipase A2, PLA2"/>
    <property type="match status" value="1"/>
</dbReference>
<dbReference type="Pfam" id="PF09056">
    <property type="entry name" value="Phospholip_A2_3"/>
    <property type="match status" value="1"/>
</dbReference>
<dbReference type="Proteomes" id="UP000589036">
    <property type="component" value="Unassembled WGS sequence"/>
</dbReference>
<feature type="signal peptide" evidence="1">
    <location>
        <begin position="1"/>
        <end position="31"/>
    </location>
</feature>